<comment type="catalytic activity">
    <reaction evidence="1 7 8">
        <text>Thiol-dependent hydrolysis of ester, thioester, amide, peptide and isopeptide bonds formed by the C-terminal Gly of ubiquitin (a 76-residue protein attached to proteins as an intracellular targeting signal).</text>
        <dbReference type="EC" id="3.4.19.12"/>
    </reaction>
</comment>
<gene>
    <name evidence="10" type="ORF">PAXRUDRAFT_831655</name>
</gene>
<evidence type="ECO:0000256" key="4">
    <source>
        <dbReference type="ARBA" id="ARBA00022786"/>
    </source>
</evidence>
<name>A0A0D0DRQ1_9AGAM</name>
<dbReference type="Proteomes" id="UP000054538">
    <property type="component" value="Unassembled WGS sequence"/>
</dbReference>
<keyword evidence="5 7" id="KW-0378">Hydrolase</keyword>
<dbReference type="PROSITE" id="PS52048">
    <property type="entry name" value="UCH_DOMAIN"/>
    <property type="match status" value="1"/>
</dbReference>
<evidence type="ECO:0000256" key="3">
    <source>
        <dbReference type="ARBA" id="ARBA00022670"/>
    </source>
</evidence>
<dbReference type="HOGENOM" id="CLU_018316_1_0_1"/>
<dbReference type="EC" id="3.4.19.12" evidence="8"/>
<keyword evidence="3 7" id="KW-0645">Protease</keyword>
<protein>
    <recommendedName>
        <fullName evidence="8">Ubiquitin carboxyl-terminal hydrolase</fullName>
        <ecNumber evidence="8">3.4.19.12</ecNumber>
    </recommendedName>
</protein>
<proteinExistence type="inferred from homology"/>
<evidence type="ECO:0000259" key="9">
    <source>
        <dbReference type="PROSITE" id="PS52048"/>
    </source>
</evidence>
<evidence type="ECO:0000256" key="7">
    <source>
        <dbReference type="PROSITE-ProRule" id="PRU01393"/>
    </source>
</evidence>
<keyword evidence="4 7" id="KW-0833">Ubl conjugation pathway</keyword>
<feature type="domain" description="UCH catalytic" evidence="9">
    <location>
        <begin position="8"/>
        <end position="228"/>
    </location>
</feature>
<dbReference type="Gene3D" id="3.40.532.10">
    <property type="entry name" value="Peptidase C12, ubiquitin carboxyl-terminal hydrolase"/>
    <property type="match status" value="1"/>
</dbReference>
<evidence type="ECO:0000256" key="1">
    <source>
        <dbReference type="ARBA" id="ARBA00000707"/>
    </source>
</evidence>
<dbReference type="InterPro" id="IPR041507">
    <property type="entry name" value="UCH_C"/>
</dbReference>
<organism evidence="10 11">
    <name type="scientific">Paxillus rubicundulus Ve08.2h10</name>
    <dbReference type="NCBI Taxonomy" id="930991"/>
    <lineage>
        <taxon>Eukaryota</taxon>
        <taxon>Fungi</taxon>
        <taxon>Dikarya</taxon>
        <taxon>Basidiomycota</taxon>
        <taxon>Agaricomycotina</taxon>
        <taxon>Agaricomycetes</taxon>
        <taxon>Agaricomycetidae</taxon>
        <taxon>Boletales</taxon>
        <taxon>Paxilineae</taxon>
        <taxon>Paxillaceae</taxon>
        <taxon>Paxillus</taxon>
    </lineage>
</organism>
<dbReference type="GO" id="GO:0004843">
    <property type="term" value="F:cysteine-type deubiquitinase activity"/>
    <property type="evidence" value="ECO:0007669"/>
    <property type="project" value="UniProtKB-UniRule"/>
</dbReference>
<comment type="similarity">
    <text evidence="2 7 8">Belongs to the peptidase C12 family.</text>
</comment>
<dbReference type="Pfam" id="PF01088">
    <property type="entry name" value="Peptidase_C12"/>
    <property type="match status" value="1"/>
</dbReference>
<keyword evidence="11" id="KW-1185">Reference proteome</keyword>
<feature type="site" description="Transition state stabilizer" evidence="7">
    <location>
        <position position="84"/>
    </location>
</feature>
<dbReference type="InParanoid" id="A0A0D0DRQ1"/>
<dbReference type="GO" id="GO:0006511">
    <property type="term" value="P:ubiquitin-dependent protein catabolic process"/>
    <property type="evidence" value="ECO:0007669"/>
    <property type="project" value="UniProtKB-UniRule"/>
</dbReference>
<dbReference type="PROSITE" id="PS52049">
    <property type="entry name" value="ULD"/>
    <property type="match status" value="1"/>
</dbReference>
<evidence type="ECO:0000313" key="11">
    <source>
        <dbReference type="Proteomes" id="UP000054538"/>
    </source>
</evidence>
<feature type="active site" description="Nucleophile" evidence="7">
    <location>
        <position position="90"/>
    </location>
</feature>
<reference evidence="11" key="2">
    <citation type="submission" date="2015-01" db="EMBL/GenBank/DDBJ databases">
        <title>Evolutionary Origins and Diversification of the Mycorrhizal Mutualists.</title>
        <authorList>
            <consortium name="DOE Joint Genome Institute"/>
            <consortium name="Mycorrhizal Genomics Consortium"/>
            <person name="Kohler A."/>
            <person name="Kuo A."/>
            <person name="Nagy L.G."/>
            <person name="Floudas D."/>
            <person name="Copeland A."/>
            <person name="Barry K.W."/>
            <person name="Cichocki N."/>
            <person name="Veneault-Fourrey C."/>
            <person name="LaButti K."/>
            <person name="Lindquist E.A."/>
            <person name="Lipzen A."/>
            <person name="Lundell T."/>
            <person name="Morin E."/>
            <person name="Murat C."/>
            <person name="Riley R."/>
            <person name="Ohm R."/>
            <person name="Sun H."/>
            <person name="Tunlid A."/>
            <person name="Henrissat B."/>
            <person name="Grigoriev I.V."/>
            <person name="Hibbett D.S."/>
            <person name="Martin F."/>
        </authorList>
    </citation>
    <scope>NUCLEOTIDE SEQUENCE [LARGE SCALE GENOMIC DNA]</scope>
    <source>
        <strain evidence="11">Ve08.2h10</strain>
    </source>
</reference>
<accession>A0A0D0DRQ1</accession>
<dbReference type="Gene3D" id="1.20.58.860">
    <property type="match status" value="1"/>
</dbReference>
<dbReference type="STRING" id="930991.A0A0D0DRQ1"/>
<evidence type="ECO:0000256" key="2">
    <source>
        <dbReference type="ARBA" id="ARBA00009326"/>
    </source>
</evidence>
<dbReference type="PRINTS" id="PR00707">
    <property type="entry name" value="UBCTHYDRLASE"/>
</dbReference>
<dbReference type="InterPro" id="IPR001578">
    <property type="entry name" value="Peptidase_C12_UCH"/>
</dbReference>
<reference evidence="10 11" key="1">
    <citation type="submission" date="2014-04" db="EMBL/GenBank/DDBJ databases">
        <authorList>
            <consortium name="DOE Joint Genome Institute"/>
            <person name="Kuo A."/>
            <person name="Kohler A."/>
            <person name="Jargeat P."/>
            <person name="Nagy L.G."/>
            <person name="Floudas D."/>
            <person name="Copeland A."/>
            <person name="Barry K.W."/>
            <person name="Cichocki N."/>
            <person name="Veneault-Fourrey C."/>
            <person name="LaButti K."/>
            <person name="Lindquist E.A."/>
            <person name="Lipzen A."/>
            <person name="Lundell T."/>
            <person name="Morin E."/>
            <person name="Murat C."/>
            <person name="Sun H."/>
            <person name="Tunlid A."/>
            <person name="Henrissat B."/>
            <person name="Grigoriev I.V."/>
            <person name="Hibbett D.S."/>
            <person name="Martin F."/>
            <person name="Nordberg H.P."/>
            <person name="Cantor M.N."/>
            <person name="Hua S.X."/>
        </authorList>
    </citation>
    <scope>NUCLEOTIDE SEQUENCE [LARGE SCALE GENOMIC DNA]</scope>
    <source>
        <strain evidence="10 11">Ve08.2h10</strain>
    </source>
</reference>
<dbReference type="InterPro" id="IPR036959">
    <property type="entry name" value="Peptidase_C12_UCH_sf"/>
</dbReference>
<evidence type="ECO:0000256" key="5">
    <source>
        <dbReference type="ARBA" id="ARBA00022801"/>
    </source>
</evidence>
<feature type="site" description="Important for enzyme activity" evidence="7">
    <location>
        <position position="180"/>
    </location>
</feature>
<evidence type="ECO:0000256" key="8">
    <source>
        <dbReference type="RuleBase" id="RU361215"/>
    </source>
</evidence>
<keyword evidence="6 7" id="KW-0788">Thiol protease</keyword>
<dbReference type="OrthoDB" id="1924260at2759"/>
<dbReference type="SUPFAM" id="SSF54001">
    <property type="entry name" value="Cysteine proteinases"/>
    <property type="match status" value="1"/>
</dbReference>
<dbReference type="PANTHER" id="PTHR10589">
    <property type="entry name" value="UBIQUITIN CARBOXYL-TERMINAL HYDROLASE"/>
    <property type="match status" value="1"/>
</dbReference>
<feature type="active site" description="Proton donor" evidence="7">
    <location>
        <position position="165"/>
    </location>
</feature>
<dbReference type="PANTHER" id="PTHR10589:SF16">
    <property type="entry name" value="UBIQUITIN CARBOXYL-TERMINAL HYDROLASE ISOZYME L5"/>
    <property type="match status" value="1"/>
</dbReference>
<dbReference type="EMBL" id="KN825509">
    <property type="protein sequence ID" value="KIK90511.1"/>
    <property type="molecule type" value="Genomic_DNA"/>
</dbReference>
<dbReference type="FunCoup" id="A0A0D0DRQ1">
    <property type="interactions" value="756"/>
</dbReference>
<dbReference type="AlphaFoldDB" id="A0A0D0DRQ1"/>
<dbReference type="Pfam" id="PF18031">
    <property type="entry name" value="UCH_C"/>
    <property type="match status" value="1"/>
</dbReference>
<dbReference type="GO" id="GO:0016579">
    <property type="term" value="P:protein deubiquitination"/>
    <property type="evidence" value="ECO:0007669"/>
    <property type="project" value="TreeGrafter"/>
</dbReference>
<dbReference type="InterPro" id="IPR038765">
    <property type="entry name" value="Papain-like_cys_pep_sf"/>
</dbReference>
<dbReference type="GO" id="GO:0005737">
    <property type="term" value="C:cytoplasm"/>
    <property type="evidence" value="ECO:0007669"/>
    <property type="project" value="TreeGrafter"/>
</dbReference>
<evidence type="ECO:0000256" key="6">
    <source>
        <dbReference type="ARBA" id="ARBA00022807"/>
    </source>
</evidence>
<sequence length="324" mass="35646">MSDEESSGWELTESDPGVFTELLKSLGVPYIVDDLCSLDPESLYALQPLHALIFLFKWLPSAGSEPSSTAGQYDSDFPGFFAQQTVNNACATIAVINALGNIPSLPSGPQLADLMSFTTGMDPQTCGMAVTSADWLREAHNALSPPSAISLDGLGLPKKTEDAYHFVVYIPVMGSVYELDGLKPYPVRHGEYEEFGEGWLKTAREVIERRIGTYPAGALEFSLLALRDDPLPALNAQLEHQRQSGRYSEASATLVKIGNENSKRERWSFENSLRRHNHIGLVYALLLGLAKAGLLQPAAENARQVMRERIARRREMGDGDMEEE</sequence>
<evidence type="ECO:0000313" key="10">
    <source>
        <dbReference type="EMBL" id="KIK90511.1"/>
    </source>
</evidence>